<feature type="domain" description="DUF7737" evidence="3">
    <location>
        <begin position="405"/>
        <end position="506"/>
    </location>
</feature>
<accession>A0A6L3VRW8</accession>
<dbReference type="Pfam" id="PF13569">
    <property type="entry name" value="DUF4132"/>
    <property type="match status" value="1"/>
</dbReference>
<evidence type="ECO:0000259" key="2">
    <source>
        <dbReference type="Pfam" id="PF13569"/>
    </source>
</evidence>
<feature type="domain" description="DUF4132" evidence="2">
    <location>
        <begin position="110"/>
        <end position="289"/>
    </location>
</feature>
<reference evidence="4 5" key="1">
    <citation type="submission" date="2019-09" db="EMBL/GenBank/DDBJ databases">
        <title>Actinomadura physcomitrii sp. nov., a novel actinomycete isolated from moss [Physcomitrium sphaericum (Ludw) Fuernr].</title>
        <authorList>
            <person name="Liu C."/>
            <person name="Zhuang X."/>
        </authorList>
    </citation>
    <scope>NUCLEOTIDE SEQUENCE [LARGE SCALE GENOMIC DNA]</scope>
    <source>
        <strain evidence="4 5">CYP1-1B</strain>
    </source>
</reference>
<dbReference type="InterPro" id="IPR025406">
    <property type="entry name" value="DUF4132"/>
</dbReference>
<dbReference type="InterPro" id="IPR056639">
    <property type="entry name" value="DUF7737"/>
</dbReference>
<dbReference type="AlphaFoldDB" id="A0A6L3VRW8"/>
<feature type="compositionally biased region" description="Pro residues" evidence="1">
    <location>
        <begin position="53"/>
        <end position="62"/>
    </location>
</feature>
<proteinExistence type="predicted"/>
<dbReference type="Proteomes" id="UP000483004">
    <property type="component" value="Unassembled WGS sequence"/>
</dbReference>
<comment type="caution">
    <text evidence="4">The sequence shown here is derived from an EMBL/GenBank/DDBJ whole genome shotgun (WGS) entry which is preliminary data.</text>
</comment>
<evidence type="ECO:0000313" key="5">
    <source>
        <dbReference type="Proteomes" id="UP000483004"/>
    </source>
</evidence>
<protein>
    <submittedName>
        <fullName evidence="4">DUF4132 domain-containing protein</fullName>
    </submittedName>
</protein>
<evidence type="ECO:0000259" key="3">
    <source>
        <dbReference type="Pfam" id="PF24879"/>
    </source>
</evidence>
<sequence>MILTERPGRGGGICQDRDMFDDLRAHLTALDGPWPTKKWPTRKRPAAAWAGPAAPPAPPPPSDDGVPDVPAHGLGGDGSLARDVGGYQAVLAIEDPLTVRLTYVGSDGYPLPTVPGALKVPHAAEIRELKALAKGVRGTLADERDRAEALMAGDGRSWGHGAWRREWLDHPVSGAVARGLIWEFQDPDGIWHAATPGEDVLVTVDGRALPVPADGARVRLWHPARARPAVVRAWRDFVIDNRMVQAFRQAFREVCVLGPDEAGAARSDRFAGHIVRYARLRELFRERGWRPDHRGRLHGGAPAAARRVLDGGWRVVLRYDPAEAAGQGDHVVTGHVRFERRDRRHWSRAGLADAPPLVFSEAMRDVGLFVDAASIAADPDWPDGEDRHHLHYRREAAFGRPGAAAEVRRAALERILPRTKIADRCALDDRFLAVRGELRTYRIHLGTGHVRMEPEGALLRIVPARRKGQSGLFLPFEDERLSLILTKAVLLAADHKIADESLLRRIRTGV</sequence>
<dbReference type="EMBL" id="WBMR01000058">
    <property type="protein sequence ID" value="KAB2379348.1"/>
    <property type="molecule type" value="Genomic_DNA"/>
</dbReference>
<evidence type="ECO:0000256" key="1">
    <source>
        <dbReference type="SAM" id="MobiDB-lite"/>
    </source>
</evidence>
<organism evidence="4 5">
    <name type="scientific">Actinomadura montaniterrae</name>
    <dbReference type="NCBI Taxonomy" id="1803903"/>
    <lineage>
        <taxon>Bacteria</taxon>
        <taxon>Bacillati</taxon>
        <taxon>Actinomycetota</taxon>
        <taxon>Actinomycetes</taxon>
        <taxon>Streptosporangiales</taxon>
        <taxon>Thermomonosporaceae</taxon>
        <taxon>Actinomadura</taxon>
    </lineage>
</organism>
<gene>
    <name evidence="4" type="ORF">F9B16_20770</name>
</gene>
<feature type="region of interest" description="Disordered" evidence="1">
    <location>
        <begin position="34"/>
        <end position="77"/>
    </location>
</feature>
<dbReference type="OrthoDB" id="9763697at2"/>
<evidence type="ECO:0000313" key="4">
    <source>
        <dbReference type="EMBL" id="KAB2379348.1"/>
    </source>
</evidence>
<dbReference type="Pfam" id="PF24879">
    <property type="entry name" value="DUF7737"/>
    <property type="match status" value="1"/>
</dbReference>
<name>A0A6L3VRW8_9ACTN</name>
<keyword evidence="5" id="KW-1185">Reference proteome</keyword>